<dbReference type="Gramene" id="OE9A087105T1">
    <property type="protein sequence ID" value="OE9A087105C1"/>
    <property type="gene ID" value="OE9A087105"/>
</dbReference>
<gene>
    <name evidence="1" type="ORF">OLEA9_A087105</name>
</gene>
<protein>
    <submittedName>
        <fullName evidence="1">Uncharacterized protein</fullName>
    </submittedName>
</protein>
<reference evidence="1 2" key="1">
    <citation type="submission" date="2019-12" db="EMBL/GenBank/DDBJ databases">
        <authorList>
            <person name="Alioto T."/>
            <person name="Alioto T."/>
            <person name="Gomez Garrido J."/>
        </authorList>
    </citation>
    <scope>NUCLEOTIDE SEQUENCE [LARGE SCALE GENOMIC DNA]</scope>
</reference>
<evidence type="ECO:0000313" key="1">
    <source>
        <dbReference type="EMBL" id="CAA2990766.1"/>
    </source>
</evidence>
<name>A0A8S0SGC5_OLEEU</name>
<feature type="non-terminal residue" evidence="1">
    <location>
        <position position="1"/>
    </location>
</feature>
<accession>A0A8S0SGC5</accession>
<sequence length="75" mass="8061">PPQTASTVDDAIVRDCVRGVDVYRAVFLTVAIERRKEVGRTASSQITCSAPTHTSAFVSLEKRQSTGVALISPDK</sequence>
<dbReference type="AlphaFoldDB" id="A0A8S0SGC5"/>
<dbReference type="Proteomes" id="UP000594638">
    <property type="component" value="Unassembled WGS sequence"/>
</dbReference>
<organism evidence="1 2">
    <name type="scientific">Olea europaea subsp. europaea</name>
    <dbReference type="NCBI Taxonomy" id="158383"/>
    <lineage>
        <taxon>Eukaryota</taxon>
        <taxon>Viridiplantae</taxon>
        <taxon>Streptophyta</taxon>
        <taxon>Embryophyta</taxon>
        <taxon>Tracheophyta</taxon>
        <taxon>Spermatophyta</taxon>
        <taxon>Magnoliopsida</taxon>
        <taxon>eudicotyledons</taxon>
        <taxon>Gunneridae</taxon>
        <taxon>Pentapetalae</taxon>
        <taxon>asterids</taxon>
        <taxon>lamiids</taxon>
        <taxon>Lamiales</taxon>
        <taxon>Oleaceae</taxon>
        <taxon>Oleeae</taxon>
        <taxon>Olea</taxon>
    </lineage>
</organism>
<dbReference type="EMBL" id="CACTIH010004388">
    <property type="protein sequence ID" value="CAA2990766.1"/>
    <property type="molecule type" value="Genomic_DNA"/>
</dbReference>
<evidence type="ECO:0000313" key="2">
    <source>
        <dbReference type="Proteomes" id="UP000594638"/>
    </source>
</evidence>
<keyword evidence="2" id="KW-1185">Reference proteome</keyword>
<proteinExistence type="predicted"/>
<comment type="caution">
    <text evidence="1">The sequence shown here is derived from an EMBL/GenBank/DDBJ whole genome shotgun (WGS) entry which is preliminary data.</text>
</comment>